<keyword evidence="5" id="KW-0808">Transferase</keyword>
<dbReference type="GO" id="GO:0005737">
    <property type="term" value="C:cytoplasm"/>
    <property type="evidence" value="ECO:0007669"/>
    <property type="project" value="TreeGrafter"/>
</dbReference>
<dbReference type="GO" id="GO:0009086">
    <property type="term" value="P:methionine biosynthetic process"/>
    <property type="evidence" value="ECO:0007669"/>
    <property type="project" value="UniProtKB-ARBA"/>
</dbReference>
<organism evidence="5 6">
    <name type="scientific">Candidatus Blochmannia vicinus</name>
    <name type="common">nom. nud.</name>
    <dbReference type="NCBI Taxonomy" id="251540"/>
    <lineage>
        <taxon>Bacteria</taxon>
        <taxon>Pseudomonadati</taxon>
        <taxon>Pseudomonadota</taxon>
        <taxon>Gammaproteobacteria</taxon>
        <taxon>Enterobacterales</taxon>
        <taxon>Enterobacteriaceae</taxon>
        <taxon>ant endosymbionts</taxon>
        <taxon>Candidatus Blochmanniella</taxon>
    </lineage>
</organism>
<dbReference type="GO" id="GO:0019343">
    <property type="term" value="P:cysteine biosynthetic process via cystathionine"/>
    <property type="evidence" value="ECO:0007669"/>
    <property type="project" value="TreeGrafter"/>
</dbReference>
<dbReference type="GO" id="GO:0004123">
    <property type="term" value="F:cystathionine gamma-lyase activity"/>
    <property type="evidence" value="ECO:0007669"/>
    <property type="project" value="TreeGrafter"/>
</dbReference>
<dbReference type="AlphaFoldDB" id="A0A9Q8X109"/>
<dbReference type="EC" id="2.5.1.48" evidence="5"/>
<protein>
    <submittedName>
        <fullName evidence="5">Cystathionine gamma-synthase</fullName>
        <ecNumber evidence="5">2.5.1.48</ecNumber>
    </submittedName>
</protein>
<dbReference type="CDD" id="cd00614">
    <property type="entry name" value="CGS_like"/>
    <property type="match status" value="1"/>
</dbReference>
<evidence type="ECO:0000256" key="1">
    <source>
        <dbReference type="ARBA" id="ARBA00001933"/>
    </source>
</evidence>
<dbReference type="NCBIfam" id="TIGR02080">
    <property type="entry name" value="O_succ_thio_ly"/>
    <property type="match status" value="1"/>
</dbReference>
<dbReference type="Gene3D" id="3.90.1150.10">
    <property type="entry name" value="Aspartate Aminotransferase, domain 1"/>
    <property type="match status" value="1"/>
</dbReference>
<dbReference type="FunFam" id="3.90.1150.10:FF:000033">
    <property type="entry name" value="Cystathionine gamma-synthase"/>
    <property type="match status" value="1"/>
</dbReference>
<reference evidence="5" key="1">
    <citation type="submission" date="2022-05" db="EMBL/GenBank/DDBJ databases">
        <title>Impact of host demography and evolutionary history on endosymbiont molecular evolution: a test in carpenter ants (Genus Camponotus) and their Blochmannia endosymbionts.</title>
        <authorList>
            <person name="Manthey J.D."/>
            <person name="Giron J.C."/>
            <person name="Hruska J.P."/>
        </authorList>
    </citation>
    <scope>NUCLEOTIDE SEQUENCE</scope>
    <source>
        <strain evidence="5">C-039</strain>
    </source>
</reference>
<evidence type="ECO:0000256" key="4">
    <source>
        <dbReference type="RuleBase" id="RU362118"/>
    </source>
</evidence>
<dbReference type="PANTHER" id="PTHR11808">
    <property type="entry name" value="TRANS-SULFURATION ENZYME FAMILY MEMBER"/>
    <property type="match status" value="1"/>
</dbReference>
<evidence type="ECO:0000313" key="5">
    <source>
        <dbReference type="EMBL" id="URJ28193.1"/>
    </source>
</evidence>
<dbReference type="EMBL" id="CP097753">
    <property type="protein sequence ID" value="URJ28193.1"/>
    <property type="molecule type" value="Genomic_DNA"/>
</dbReference>
<evidence type="ECO:0000313" key="6">
    <source>
        <dbReference type="Proteomes" id="UP001056209"/>
    </source>
</evidence>
<dbReference type="Proteomes" id="UP001056209">
    <property type="component" value="Chromosome"/>
</dbReference>
<dbReference type="GO" id="GO:0019346">
    <property type="term" value="P:transsulfuration"/>
    <property type="evidence" value="ECO:0007669"/>
    <property type="project" value="InterPro"/>
</dbReference>
<evidence type="ECO:0000256" key="2">
    <source>
        <dbReference type="ARBA" id="ARBA00022898"/>
    </source>
</evidence>
<dbReference type="GO" id="GO:0030170">
    <property type="term" value="F:pyridoxal phosphate binding"/>
    <property type="evidence" value="ECO:0007669"/>
    <property type="project" value="InterPro"/>
</dbReference>
<dbReference type="Gene3D" id="3.40.640.10">
    <property type="entry name" value="Type I PLP-dependent aspartate aminotransferase-like (Major domain)"/>
    <property type="match status" value="1"/>
</dbReference>
<comment type="similarity">
    <text evidence="4">Belongs to the trans-sulfuration enzymes family.</text>
</comment>
<keyword evidence="2 3" id="KW-0663">Pyridoxal phosphate</keyword>
<comment type="cofactor">
    <cofactor evidence="1 4">
        <name>pyridoxal 5'-phosphate</name>
        <dbReference type="ChEBI" id="CHEBI:597326"/>
    </cofactor>
</comment>
<proteinExistence type="inferred from homology"/>
<dbReference type="InterPro" id="IPR011821">
    <property type="entry name" value="O_succ_thio_ly"/>
</dbReference>
<feature type="modified residue" description="N6-(pyridoxal phosphate)lysine" evidence="3">
    <location>
        <position position="196"/>
    </location>
</feature>
<dbReference type="PANTHER" id="PTHR11808:SF75">
    <property type="entry name" value="CYSTATHIONINE GAMMA-SYNTHASE"/>
    <property type="match status" value="1"/>
</dbReference>
<dbReference type="GO" id="GO:0003962">
    <property type="term" value="F:cystathionine gamma-synthase activity"/>
    <property type="evidence" value="ECO:0007669"/>
    <property type="project" value="UniProtKB-EC"/>
</dbReference>
<dbReference type="InterPro" id="IPR015424">
    <property type="entry name" value="PyrdxlP-dep_Trfase"/>
</dbReference>
<dbReference type="FunFam" id="3.40.640.10:FF:000046">
    <property type="entry name" value="Cystathionine gamma-lyase"/>
    <property type="match status" value="1"/>
</dbReference>
<gene>
    <name evidence="5" type="primary">metB</name>
    <name evidence="5" type="ORF">M9393_00170</name>
</gene>
<dbReference type="InterPro" id="IPR015422">
    <property type="entry name" value="PyrdxlP-dep_Trfase_small"/>
</dbReference>
<sequence length="382" mass="42719">MDIKKSTISVRSGLNIDEQHGCVVPPITLSTTYNFFGLNQPRLYDYSRRKNPTRDIAQQTLSDLEYGKNTIMTSSGMSAIYLICSAFLEPHDLLIAPHDCYGGTYRLLDALHKKGICKVLFIDQNDTKILLESLVYKPKLIFIETPSNPMLRIVDIYNICKLQKNILYVVDNTFMTPVFQNPLMLGADLVVHSCSKYLNGHSDLIAGAVVSKDTYISDKLAWWGNTLGITSSAFDSYQLLRGMRTLMPRIYQQQKNTKNIISFCQKQSQINTLYYPGLSSHPGHSIACKQQSGFGSIFSFELKGTKNMLLQFLQSLKLFTLAESFGGVESLIAHPATMTHAAMPESARKRAGINDMLLRISVGLEDSDDLIADLAQAFKSIE</sequence>
<dbReference type="InterPro" id="IPR000277">
    <property type="entry name" value="Cys/Met-Metab_PyrdxlP-dep_enz"/>
</dbReference>
<dbReference type="SUPFAM" id="SSF53383">
    <property type="entry name" value="PLP-dependent transferases"/>
    <property type="match status" value="1"/>
</dbReference>
<accession>A0A9Q8X109</accession>
<name>A0A9Q8X109_9ENTR</name>
<dbReference type="PIRSF" id="PIRSF001434">
    <property type="entry name" value="CGS"/>
    <property type="match status" value="1"/>
</dbReference>
<evidence type="ECO:0000256" key="3">
    <source>
        <dbReference type="PIRSR" id="PIRSR001434-2"/>
    </source>
</evidence>
<dbReference type="InterPro" id="IPR015421">
    <property type="entry name" value="PyrdxlP-dep_Trfase_major"/>
</dbReference>
<dbReference type="Pfam" id="PF01053">
    <property type="entry name" value="Cys_Met_Meta_PP"/>
    <property type="match status" value="1"/>
</dbReference>
<dbReference type="RefSeq" id="WP_250248612.1">
    <property type="nucleotide sequence ID" value="NZ_CP097753.1"/>
</dbReference>